<reference evidence="2" key="1">
    <citation type="submission" date="2023-08" db="EMBL/GenBank/DDBJ databases">
        <authorList>
            <person name="Chen Y."/>
            <person name="Shah S."/>
            <person name="Dougan E. K."/>
            <person name="Thang M."/>
            <person name="Chan C."/>
        </authorList>
    </citation>
    <scope>NUCLEOTIDE SEQUENCE</scope>
</reference>
<accession>A0AA36MQL9</accession>
<sequence>MPEPRSSLQTASSFSDAGSGIELPLLLNPRPDSSSTAAELSTQATNVANAQLLEEYFEELNLFDFPPDAPSVEAGKEATIELSVTAPLHDEAGEAGIEVSVTAPHEASEADATPCLHVSPEIEEPAAQTAEDCRDYVFLLYAVAQATVCETGETIPETVPSSTAHEVEALGETCETCETVRAGETLREIGESPKAIDILDIPLEEMLAPDDMAPDDMIDMRPEEIQWLKRVRRMMAQEVGLPSLKMTPRSLAAALAVAPSDTSSRWTEAMTPPSPPAPSDDVCSEASNRPEKPRVHPVPALDFSMLHTDVDYMDPEDHETGYEYSTAVSHAKTSKTSIGSEHSEASRSQLTTAEPEKPDVFQAKSGPEVRSQAFMNKMRKKHLLPPVESPFAKPLVLAPIKPKAKVKKKHHDPQMFFEGGVPVVEQLHSHFHHHFHLRNDLPAISHTSF</sequence>
<feature type="region of interest" description="Disordered" evidence="1">
    <location>
        <begin position="324"/>
        <end position="356"/>
    </location>
</feature>
<comment type="caution">
    <text evidence="2">The sequence shown here is derived from an EMBL/GenBank/DDBJ whole genome shotgun (WGS) entry which is preliminary data.</text>
</comment>
<dbReference type="EMBL" id="CAUJNA010000713">
    <property type="protein sequence ID" value="CAJ1380477.1"/>
    <property type="molecule type" value="Genomic_DNA"/>
</dbReference>
<feature type="compositionally biased region" description="Polar residues" evidence="1">
    <location>
        <begin position="334"/>
        <end position="352"/>
    </location>
</feature>
<name>A0AA36MQL9_9DINO</name>
<feature type="compositionally biased region" description="Polar residues" evidence="1">
    <location>
        <begin position="1"/>
        <end position="16"/>
    </location>
</feature>
<dbReference type="Proteomes" id="UP001178507">
    <property type="component" value="Unassembled WGS sequence"/>
</dbReference>
<evidence type="ECO:0000313" key="3">
    <source>
        <dbReference type="Proteomes" id="UP001178507"/>
    </source>
</evidence>
<evidence type="ECO:0000313" key="2">
    <source>
        <dbReference type="EMBL" id="CAJ1380477.1"/>
    </source>
</evidence>
<feature type="region of interest" description="Disordered" evidence="1">
    <location>
        <begin position="261"/>
        <end position="297"/>
    </location>
</feature>
<evidence type="ECO:0000256" key="1">
    <source>
        <dbReference type="SAM" id="MobiDB-lite"/>
    </source>
</evidence>
<proteinExistence type="predicted"/>
<protein>
    <submittedName>
        <fullName evidence="2">Uncharacterized protein</fullName>
    </submittedName>
</protein>
<feature type="region of interest" description="Disordered" evidence="1">
    <location>
        <begin position="1"/>
        <end position="38"/>
    </location>
</feature>
<organism evidence="2 3">
    <name type="scientific">Effrenium voratum</name>
    <dbReference type="NCBI Taxonomy" id="2562239"/>
    <lineage>
        <taxon>Eukaryota</taxon>
        <taxon>Sar</taxon>
        <taxon>Alveolata</taxon>
        <taxon>Dinophyceae</taxon>
        <taxon>Suessiales</taxon>
        <taxon>Symbiodiniaceae</taxon>
        <taxon>Effrenium</taxon>
    </lineage>
</organism>
<dbReference type="AlphaFoldDB" id="A0AA36MQL9"/>
<keyword evidence="3" id="KW-1185">Reference proteome</keyword>
<gene>
    <name evidence="2" type="ORF">EVOR1521_LOCUS8408</name>
</gene>